<evidence type="ECO:0000256" key="1">
    <source>
        <dbReference type="SAM" id="MobiDB-lite"/>
    </source>
</evidence>
<organism evidence="2 3">
    <name type="scientific">Streptomyces chrestomyceticus</name>
    <dbReference type="NCBI Taxonomy" id="68185"/>
    <lineage>
        <taxon>Bacteria</taxon>
        <taxon>Bacillati</taxon>
        <taxon>Actinomycetota</taxon>
        <taxon>Actinomycetes</taxon>
        <taxon>Kitasatosporales</taxon>
        <taxon>Streptomycetaceae</taxon>
        <taxon>Streptomyces</taxon>
    </lineage>
</organism>
<sequence>MHAERERDQRGTAAAAERAPLPRRGPAGQRLWTGSRTHLNWVAGAVNAVPAVTPKRLSSRTGSYRYECGKCGKTVLSKAQALGIAKESNWYEIHHVEGIIANVHRSVDFMNWTVQVSYGGAEIVTVGPGGGAYGGGQPYGGHGGQSYGGANVVTVGPGGQAYGGYGGQAYGGRSYGGGEPYDGYGGQASEDPGYDVVTVEPRRRR</sequence>
<keyword evidence="3" id="KW-1185">Reference proteome</keyword>
<evidence type="ECO:0000313" key="2">
    <source>
        <dbReference type="EMBL" id="MEF3115544.1"/>
    </source>
</evidence>
<reference evidence="2 3" key="1">
    <citation type="submission" date="2023-08" db="EMBL/GenBank/DDBJ databases">
        <authorList>
            <person name="Sharma P."/>
            <person name="Verma V."/>
            <person name="Mohan M.K."/>
            <person name="Dubey A.K."/>
        </authorList>
    </citation>
    <scope>NUCLEOTIDE SEQUENCE [LARGE SCALE GENOMIC DNA]</scope>
    <source>
        <strain evidence="2 3">ADP4</strain>
    </source>
</reference>
<dbReference type="Proteomes" id="UP001348265">
    <property type="component" value="Unassembled WGS sequence"/>
</dbReference>
<feature type="compositionally biased region" description="Basic and acidic residues" evidence="1">
    <location>
        <begin position="1"/>
        <end position="10"/>
    </location>
</feature>
<feature type="region of interest" description="Disordered" evidence="1">
    <location>
        <begin position="1"/>
        <end position="30"/>
    </location>
</feature>
<gene>
    <name evidence="2" type="ORF">RB636_20435</name>
</gene>
<dbReference type="RefSeq" id="WP_331787673.1">
    <property type="nucleotide sequence ID" value="NZ_JAVFKM010000010.1"/>
</dbReference>
<protein>
    <submittedName>
        <fullName evidence="2">Uncharacterized protein</fullName>
    </submittedName>
</protein>
<proteinExistence type="predicted"/>
<feature type="compositionally biased region" description="Low complexity" evidence="1">
    <location>
        <begin position="11"/>
        <end position="30"/>
    </location>
</feature>
<feature type="region of interest" description="Disordered" evidence="1">
    <location>
        <begin position="181"/>
        <end position="205"/>
    </location>
</feature>
<evidence type="ECO:0000313" key="3">
    <source>
        <dbReference type="Proteomes" id="UP001348265"/>
    </source>
</evidence>
<accession>A0ABU7WVJ3</accession>
<comment type="caution">
    <text evidence="2">The sequence shown here is derived from an EMBL/GenBank/DDBJ whole genome shotgun (WGS) entry which is preliminary data.</text>
</comment>
<dbReference type="EMBL" id="JAVFKM010000010">
    <property type="protein sequence ID" value="MEF3115544.1"/>
    <property type="molecule type" value="Genomic_DNA"/>
</dbReference>
<name>A0ABU7WVJ3_9ACTN</name>